<gene>
    <name evidence="7" type="primary">ugpC</name>
    <name evidence="7" type="ORF">F6X42_13605</name>
</gene>
<dbReference type="EMBL" id="VZQQ01000009">
    <property type="protein sequence ID" value="MBC8747599.1"/>
    <property type="molecule type" value="Genomic_DNA"/>
</dbReference>
<protein>
    <submittedName>
        <fullName evidence="7">Sn-glycerol-3-phosphate ABC transporter ATP-binding protein UgpC</fullName>
    </submittedName>
</protein>
<keyword evidence="1" id="KW-0813">Transport</keyword>
<name>A0ABR7PML6_9BURK</name>
<dbReference type="InterPro" id="IPR008995">
    <property type="entry name" value="Mo/tungstate-bd_C_term_dom"/>
</dbReference>
<dbReference type="RefSeq" id="WP_187634677.1">
    <property type="nucleotide sequence ID" value="NZ_VZQQ01000009.1"/>
</dbReference>
<evidence type="ECO:0000256" key="1">
    <source>
        <dbReference type="ARBA" id="ARBA00022448"/>
    </source>
</evidence>
<comment type="caution">
    <text evidence="7">The sequence shown here is derived from an EMBL/GenBank/DDBJ whole genome shotgun (WGS) entry which is preliminary data.</text>
</comment>
<keyword evidence="8" id="KW-1185">Reference proteome</keyword>
<dbReference type="Pfam" id="PF00005">
    <property type="entry name" value="ABC_tran"/>
    <property type="match status" value="1"/>
</dbReference>
<keyword evidence="2" id="KW-1003">Cell membrane</keyword>
<evidence type="ECO:0000256" key="2">
    <source>
        <dbReference type="ARBA" id="ARBA00022475"/>
    </source>
</evidence>
<keyword evidence="3" id="KW-0997">Cell inner membrane</keyword>
<keyword evidence="4" id="KW-0547">Nucleotide-binding</keyword>
<dbReference type="Pfam" id="PF08402">
    <property type="entry name" value="TOBE_2"/>
    <property type="match status" value="1"/>
</dbReference>
<evidence type="ECO:0000256" key="3">
    <source>
        <dbReference type="ARBA" id="ARBA00022519"/>
    </source>
</evidence>
<proteinExistence type="predicted"/>
<dbReference type="InterPro" id="IPR003593">
    <property type="entry name" value="AAA+_ATPase"/>
</dbReference>
<evidence type="ECO:0000313" key="8">
    <source>
        <dbReference type="Proteomes" id="UP000736373"/>
    </source>
</evidence>
<dbReference type="GO" id="GO:0005524">
    <property type="term" value="F:ATP binding"/>
    <property type="evidence" value="ECO:0007669"/>
    <property type="project" value="UniProtKB-KW"/>
</dbReference>
<dbReference type="SUPFAM" id="SSF50331">
    <property type="entry name" value="MOP-like"/>
    <property type="match status" value="1"/>
</dbReference>
<feature type="domain" description="ABC transporter" evidence="6">
    <location>
        <begin position="4"/>
        <end position="235"/>
    </location>
</feature>
<dbReference type="InterPro" id="IPR013611">
    <property type="entry name" value="Transp-assoc_OB_typ2"/>
</dbReference>
<dbReference type="Gene3D" id="3.40.50.300">
    <property type="entry name" value="P-loop containing nucleotide triphosphate hydrolases"/>
    <property type="match status" value="1"/>
</dbReference>
<dbReference type="Proteomes" id="UP000736373">
    <property type="component" value="Unassembled WGS sequence"/>
</dbReference>
<dbReference type="InterPro" id="IPR015855">
    <property type="entry name" value="ABC_transpr_MalK-like"/>
</dbReference>
<dbReference type="PANTHER" id="PTHR43875:SF3">
    <property type="entry name" value="MALTOSE_MALTODEXTRIN IMPORT ATP-BINDING PROTEIN MALK"/>
    <property type="match status" value="1"/>
</dbReference>
<dbReference type="Gene3D" id="2.40.50.140">
    <property type="entry name" value="Nucleic acid-binding proteins"/>
    <property type="match status" value="1"/>
</dbReference>
<dbReference type="PROSITE" id="PS00211">
    <property type="entry name" value="ABC_TRANSPORTER_1"/>
    <property type="match status" value="1"/>
</dbReference>
<dbReference type="InterPro" id="IPR027417">
    <property type="entry name" value="P-loop_NTPase"/>
</dbReference>
<dbReference type="PROSITE" id="PS50893">
    <property type="entry name" value="ABC_TRANSPORTER_2"/>
    <property type="match status" value="1"/>
</dbReference>
<evidence type="ECO:0000256" key="4">
    <source>
        <dbReference type="ARBA" id="ARBA00022741"/>
    </source>
</evidence>
<evidence type="ECO:0000259" key="6">
    <source>
        <dbReference type="PROSITE" id="PS50893"/>
    </source>
</evidence>
<sequence length="376" mass="40339">MGELVLHKVTKTYGEGPQVVQGIDLHIPDGQFTVFVGPSGCGKSTMLRMIAGLESVTGGDVLIDGVRVNDLQPVDRGISMVFQSYALYPHMTVAENMGFSLKLSGKSKHEVREAVGRAAEILQITHLLERRPKALSGGQRQRVAIGRAIVRKPRVFLFDEPLSNLDAALRVQMRIELAKLHRELGTTMIYVTHDQVEAMTLGQQIVVFNKGCIEQTGAPLDLYERPANRFVGGFIGSPQMNMLAATLESQSDAQTVVTLAGANQRIVLPGRLAQPVSGELTLGVRAEHLGIGSLDEGLAARVELVEHLGDVSILHARLDGMAHAIALKLDKKNAQHAVGARVGIKVASSAVTLFDANGAAVALERPEVGEDVHAVV</sequence>
<reference evidence="7 8" key="1">
    <citation type="submission" date="2019-09" db="EMBL/GenBank/DDBJ databases">
        <title>Paraburkholderia podalyriae sp. nov., A South African Podalyria-associated rhizobium.</title>
        <authorList>
            <person name="Mavima L."/>
            <person name="Beukes C.W."/>
            <person name="Palmer M."/>
            <person name="De Meyer S.E."/>
            <person name="James E.K."/>
            <person name="Maluk M."/>
            <person name="Avontuur J.R."/>
            <person name="Chan W.Y."/>
            <person name="Venter S.N."/>
            <person name="Steenkamp E.T."/>
        </authorList>
    </citation>
    <scope>NUCLEOTIDE SEQUENCE [LARGE SCALE GENOMIC DNA]</scope>
    <source>
        <strain evidence="7 8">WC7.3b</strain>
    </source>
</reference>
<keyword evidence="3" id="KW-0472">Membrane</keyword>
<dbReference type="SMART" id="SM00382">
    <property type="entry name" value="AAA"/>
    <property type="match status" value="1"/>
</dbReference>
<accession>A0ABR7PML6</accession>
<dbReference type="PANTHER" id="PTHR43875">
    <property type="entry name" value="MALTODEXTRIN IMPORT ATP-BINDING PROTEIN MSMX"/>
    <property type="match status" value="1"/>
</dbReference>
<dbReference type="InterPro" id="IPR047641">
    <property type="entry name" value="ABC_transpr_MalK/UgpC-like"/>
</dbReference>
<dbReference type="Gene3D" id="2.40.50.100">
    <property type="match status" value="1"/>
</dbReference>
<dbReference type="SUPFAM" id="SSF52540">
    <property type="entry name" value="P-loop containing nucleoside triphosphate hydrolases"/>
    <property type="match status" value="1"/>
</dbReference>
<dbReference type="InterPro" id="IPR012340">
    <property type="entry name" value="NA-bd_OB-fold"/>
</dbReference>
<keyword evidence="5 7" id="KW-0067">ATP-binding</keyword>
<evidence type="ECO:0000313" key="7">
    <source>
        <dbReference type="EMBL" id="MBC8747599.1"/>
    </source>
</evidence>
<evidence type="ECO:0000256" key="5">
    <source>
        <dbReference type="ARBA" id="ARBA00022840"/>
    </source>
</evidence>
<dbReference type="InterPro" id="IPR017871">
    <property type="entry name" value="ABC_transporter-like_CS"/>
</dbReference>
<organism evidence="7 8">
    <name type="scientific">Paraburkholderia podalyriae</name>
    <dbReference type="NCBI Taxonomy" id="1938811"/>
    <lineage>
        <taxon>Bacteria</taxon>
        <taxon>Pseudomonadati</taxon>
        <taxon>Pseudomonadota</taxon>
        <taxon>Betaproteobacteria</taxon>
        <taxon>Burkholderiales</taxon>
        <taxon>Burkholderiaceae</taxon>
        <taxon>Paraburkholderia</taxon>
    </lineage>
</organism>
<dbReference type="InterPro" id="IPR003439">
    <property type="entry name" value="ABC_transporter-like_ATP-bd"/>
</dbReference>
<dbReference type="NCBIfam" id="NF008653">
    <property type="entry name" value="PRK11650.1"/>
    <property type="match status" value="1"/>
</dbReference>
<dbReference type="CDD" id="cd03301">
    <property type="entry name" value="ABC_MalK_N"/>
    <property type="match status" value="1"/>
</dbReference>